<reference evidence="2" key="1">
    <citation type="journal article" date="2022" name="Front. Microbiol.">
        <title>New perspectives on an old grouping: The genomic and phenotypic variability of Oxalobacter formigenes and the implications for calcium oxalate stone prevention.</title>
        <authorList>
            <person name="Chmiel J.A."/>
            <person name="Carr C."/>
            <person name="Stuivenberg G.A."/>
            <person name="Venema R."/>
            <person name="Chanyi R.M."/>
            <person name="Al K.F."/>
            <person name="Giguere D."/>
            <person name="Say H."/>
            <person name="Akouris P.P."/>
            <person name="Dominguez Romero S.A."/>
            <person name="Kwong A."/>
            <person name="Tai V."/>
            <person name="Koval S.F."/>
            <person name="Razvi H."/>
            <person name="Bjazevic J."/>
            <person name="Burton J.P."/>
        </authorList>
    </citation>
    <scope>NUCLEOTIDE SEQUENCE</scope>
    <source>
        <strain evidence="2">WoOx3</strain>
    </source>
</reference>
<evidence type="ECO:0000313" key="2">
    <source>
        <dbReference type="EMBL" id="WAW10393.1"/>
    </source>
</evidence>
<keyword evidence="1" id="KW-0812">Transmembrane</keyword>
<dbReference type="EMBL" id="CP098242">
    <property type="protein sequence ID" value="WAW10393.1"/>
    <property type="molecule type" value="Genomic_DNA"/>
</dbReference>
<keyword evidence="1" id="KW-1133">Transmembrane helix</keyword>
<feature type="transmembrane region" description="Helical" evidence="1">
    <location>
        <begin position="12"/>
        <end position="33"/>
    </location>
</feature>
<organism evidence="2 3">
    <name type="scientific">Oxalobacter vibrioformis</name>
    <dbReference type="NCBI Taxonomy" id="933080"/>
    <lineage>
        <taxon>Bacteria</taxon>
        <taxon>Pseudomonadati</taxon>
        <taxon>Pseudomonadota</taxon>
        <taxon>Betaproteobacteria</taxon>
        <taxon>Burkholderiales</taxon>
        <taxon>Oxalobacteraceae</taxon>
        <taxon>Oxalobacter</taxon>
    </lineage>
</organism>
<protein>
    <submittedName>
        <fullName evidence="2">Uncharacterized protein</fullName>
    </submittedName>
</protein>
<evidence type="ECO:0000313" key="3">
    <source>
        <dbReference type="Proteomes" id="UP001156215"/>
    </source>
</evidence>
<keyword evidence="1" id="KW-0472">Membrane</keyword>
<dbReference type="Proteomes" id="UP001156215">
    <property type="component" value="Chromosome"/>
</dbReference>
<accession>A0A9E9P3T7</accession>
<keyword evidence="3" id="KW-1185">Reference proteome</keyword>
<feature type="transmembrane region" description="Helical" evidence="1">
    <location>
        <begin position="156"/>
        <end position="178"/>
    </location>
</feature>
<feature type="transmembrane region" description="Helical" evidence="1">
    <location>
        <begin position="82"/>
        <end position="103"/>
    </location>
</feature>
<gene>
    <name evidence="2" type="ORF">NB640_01630</name>
</gene>
<name>A0A9E9P3T7_9BURK</name>
<sequence length="231" mass="27251">MSRNYFYSGRRSWFYHPLFSPILVICLAVLPLANWFLLDRDTAIRMTFIVDDYLTIGLYIIALVVVYLYRPRDNNRKQNFNFWLFEFVILGALFRELGIQHWLTQTDTTALKIRFFLNPANPISEKIVAGLFLLLWAVIAIYLLKRYTLFMIREFFRGNAVVWTIATTCAVTVFAKFIDRYPANYQRYTGEAMSLFWDTGCSSFEEIYEAYIPILLMIAAIQFARNKIRVD</sequence>
<feature type="transmembrane region" description="Helical" evidence="1">
    <location>
        <begin position="207"/>
        <end position="224"/>
    </location>
</feature>
<dbReference type="KEGG" id="ovb:NB640_01630"/>
<dbReference type="AlphaFoldDB" id="A0A9E9P3T7"/>
<feature type="transmembrane region" description="Helical" evidence="1">
    <location>
        <begin position="123"/>
        <end position="144"/>
    </location>
</feature>
<feature type="transmembrane region" description="Helical" evidence="1">
    <location>
        <begin position="53"/>
        <end position="70"/>
    </location>
</feature>
<dbReference type="RefSeq" id="WP_269309404.1">
    <property type="nucleotide sequence ID" value="NZ_CP098242.1"/>
</dbReference>
<proteinExistence type="predicted"/>
<evidence type="ECO:0000256" key="1">
    <source>
        <dbReference type="SAM" id="Phobius"/>
    </source>
</evidence>